<protein>
    <submittedName>
        <fullName evidence="2">Uncharacterized protein</fullName>
    </submittedName>
</protein>
<keyword evidence="1" id="KW-1133">Transmembrane helix</keyword>
<name>A0A6J5V286_PRUAR</name>
<feature type="transmembrane region" description="Helical" evidence="1">
    <location>
        <begin position="288"/>
        <end position="309"/>
    </location>
</feature>
<sequence length="409" mass="45007">MNLAVRQAIAETFLFPLFLFGSWKLRPWFENRSWGCGNRAKSPIFHSFDTLELGILIKVTEFSKSLELGLREGCEEEEFLGGRCRSARDPTWLGAFVSPVGASQVPSFSKLGIPDLVPQGCLKNTEPGMWLGAGVYSPSVGGLEPGMLELGSWLLWAFSNSQQGCLEKSRVSTFTKFLELGFGAEALVLWFRGFRHLTMELELGARARHSELGILVSLLFVLRSAKAGWKYLRPPCELVKAGLGRLGALIRFSYLDLCGCPINLKEGASLAVLAVKQLGYSVLVLDCLIWQLGVGLCAFLQGAGPWVICAHRLLRIRRKLELGSGLEAGPCHFQSPISFMSWPFVVISLGSTFVGLCSWCETLDHVKLELGHLKFGENFLEKVGYGCHSVSLGAPLNAVEFEAASHWVF</sequence>
<organism evidence="2 3">
    <name type="scientific">Prunus armeniaca</name>
    <name type="common">Apricot</name>
    <name type="synonym">Armeniaca vulgaris</name>
    <dbReference type="NCBI Taxonomy" id="36596"/>
    <lineage>
        <taxon>Eukaryota</taxon>
        <taxon>Viridiplantae</taxon>
        <taxon>Streptophyta</taxon>
        <taxon>Embryophyta</taxon>
        <taxon>Tracheophyta</taxon>
        <taxon>Spermatophyta</taxon>
        <taxon>Magnoliopsida</taxon>
        <taxon>eudicotyledons</taxon>
        <taxon>Gunneridae</taxon>
        <taxon>Pentapetalae</taxon>
        <taxon>rosids</taxon>
        <taxon>fabids</taxon>
        <taxon>Rosales</taxon>
        <taxon>Rosaceae</taxon>
        <taxon>Amygdaloideae</taxon>
        <taxon>Amygdaleae</taxon>
        <taxon>Prunus</taxon>
    </lineage>
</organism>
<proteinExistence type="predicted"/>
<evidence type="ECO:0000313" key="2">
    <source>
        <dbReference type="EMBL" id="CAB4283066.1"/>
    </source>
</evidence>
<evidence type="ECO:0000256" key="1">
    <source>
        <dbReference type="SAM" id="Phobius"/>
    </source>
</evidence>
<dbReference type="Proteomes" id="UP000507222">
    <property type="component" value="Unassembled WGS sequence"/>
</dbReference>
<reference evidence="2 3" key="1">
    <citation type="submission" date="2020-05" db="EMBL/GenBank/DDBJ databases">
        <authorList>
            <person name="Campoy J."/>
            <person name="Schneeberger K."/>
            <person name="Spophaly S."/>
        </authorList>
    </citation>
    <scope>NUCLEOTIDE SEQUENCE [LARGE SCALE GENOMIC DNA]</scope>
    <source>
        <strain evidence="2">PruArmRojPasFocal</strain>
    </source>
</reference>
<gene>
    <name evidence="2" type="ORF">CURHAP_LOCUS36981</name>
</gene>
<keyword evidence="1" id="KW-0812">Transmembrane</keyword>
<dbReference type="AlphaFoldDB" id="A0A6J5V286"/>
<keyword evidence="1" id="KW-0472">Membrane</keyword>
<evidence type="ECO:0000313" key="3">
    <source>
        <dbReference type="Proteomes" id="UP000507222"/>
    </source>
</evidence>
<accession>A0A6J5V286</accession>
<dbReference type="EMBL" id="CAEKDK010000006">
    <property type="protein sequence ID" value="CAB4283066.1"/>
    <property type="molecule type" value="Genomic_DNA"/>
</dbReference>